<name>A0ACB9FF59_ARCLA</name>
<protein>
    <submittedName>
        <fullName evidence="1">Uncharacterized protein</fullName>
    </submittedName>
</protein>
<comment type="caution">
    <text evidence="1">The sequence shown here is derived from an EMBL/GenBank/DDBJ whole genome shotgun (WGS) entry which is preliminary data.</text>
</comment>
<reference evidence="1 2" key="2">
    <citation type="journal article" date="2022" name="Mol. Ecol. Resour.">
        <title>The genomes of chicory, endive, great burdock and yacon provide insights into Asteraceae paleo-polyploidization history and plant inulin production.</title>
        <authorList>
            <person name="Fan W."/>
            <person name="Wang S."/>
            <person name="Wang H."/>
            <person name="Wang A."/>
            <person name="Jiang F."/>
            <person name="Liu H."/>
            <person name="Zhao H."/>
            <person name="Xu D."/>
            <person name="Zhang Y."/>
        </authorList>
    </citation>
    <scope>NUCLEOTIDE SEQUENCE [LARGE SCALE GENOMIC DNA]</scope>
    <source>
        <strain evidence="2">cv. Niubang</strain>
    </source>
</reference>
<organism evidence="1 2">
    <name type="scientific">Arctium lappa</name>
    <name type="common">Greater burdock</name>
    <name type="synonym">Lappa major</name>
    <dbReference type="NCBI Taxonomy" id="4217"/>
    <lineage>
        <taxon>Eukaryota</taxon>
        <taxon>Viridiplantae</taxon>
        <taxon>Streptophyta</taxon>
        <taxon>Embryophyta</taxon>
        <taxon>Tracheophyta</taxon>
        <taxon>Spermatophyta</taxon>
        <taxon>Magnoliopsida</taxon>
        <taxon>eudicotyledons</taxon>
        <taxon>Gunneridae</taxon>
        <taxon>Pentapetalae</taxon>
        <taxon>asterids</taxon>
        <taxon>campanulids</taxon>
        <taxon>Asterales</taxon>
        <taxon>Asteraceae</taxon>
        <taxon>Carduoideae</taxon>
        <taxon>Cardueae</taxon>
        <taxon>Arctiinae</taxon>
        <taxon>Arctium</taxon>
    </lineage>
</organism>
<reference evidence="2" key="1">
    <citation type="journal article" date="2022" name="Mol. Ecol. Resour.">
        <title>The genomes of chicory, endive, great burdock and yacon provide insights into Asteraceae palaeo-polyploidization history and plant inulin production.</title>
        <authorList>
            <person name="Fan W."/>
            <person name="Wang S."/>
            <person name="Wang H."/>
            <person name="Wang A."/>
            <person name="Jiang F."/>
            <person name="Liu H."/>
            <person name="Zhao H."/>
            <person name="Xu D."/>
            <person name="Zhang Y."/>
        </authorList>
    </citation>
    <scope>NUCLEOTIDE SEQUENCE [LARGE SCALE GENOMIC DNA]</scope>
    <source>
        <strain evidence="2">cv. Niubang</strain>
    </source>
</reference>
<dbReference type="Proteomes" id="UP001055879">
    <property type="component" value="Linkage Group LG01"/>
</dbReference>
<sequence>MPPEDGAGRNTVVGGGGGGRTSGGAILKKGPWTAGEDAILMEYVKKHGEGNWNAVQRNSGLMRCGKSCRLRWANHLRPNLKKGAFTPEEERQIIELHSKFGNKWARMALHLQGRTDNEIKNYWNTRLKRRLRAGLPIYPVDFQQHHHHHHHRRHHEPSLQNQTLPFSSSSSSSNHANAALHSISPMLFDPLNYGQVLNTPLYLPNSQSRFKILRDTNGGVSALSLPSHSNAQFATSSRSSMPFFNQGFPTANHGMSPIPKMEASYNDVRLFETVENELPSIQSSFQAITPTCSSNTVNDHMIVPSNDGDNAISPYISPGGNSGLLEDVLGESRALLRSSQILSNESKSSEADDKGKGKFTHEYSLMEEPENVTLESVFEPRENKTTLEDSSSGHSSIEIGVKSRSDVFDEINMMDDDFSSWLDFPTGSLQDWYGGSEDASTEKPVDASIGNMVGADNQVEISCSPVATTETDHEHDHEQDHDWTMGSCCWNNMPGFS</sequence>
<evidence type="ECO:0000313" key="1">
    <source>
        <dbReference type="EMBL" id="KAI3769687.1"/>
    </source>
</evidence>
<proteinExistence type="predicted"/>
<evidence type="ECO:0000313" key="2">
    <source>
        <dbReference type="Proteomes" id="UP001055879"/>
    </source>
</evidence>
<accession>A0ACB9FF59</accession>
<keyword evidence="2" id="KW-1185">Reference proteome</keyword>
<dbReference type="EMBL" id="CM042047">
    <property type="protein sequence ID" value="KAI3769687.1"/>
    <property type="molecule type" value="Genomic_DNA"/>
</dbReference>
<gene>
    <name evidence="1" type="ORF">L6452_00797</name>
</gene>